<dbReference type="RefSeq" id="WP_380008273.1">
    <property type="nucleotide sequence ID" value="NZ_JBHLYR010000028.1"/>
</dbReference>
<organism evidence="5 6">
    <name type="scientific">Deinococcus oregonensis</name>
    <dbReference type="NCBI Taxonomy" id="1805970"/>
    <lineage>
        <taxon>Bacteria</taxon>
        <taxon>Thermotogati</taxon>
        <taxon>Deinococcota</taxon>
        <taxon>Deinococci</taxon>
        <taxon>Deinococcales</taxon>
        <taxon>Deinococcaceae</taxon>
        <taxon>Deinococcus</taxon>
    </lineage>
</organism>
<evidence type="ECO:0000313" key="6">
    <source>
        <dbReference type="Proteomes" id="UP001589733"/>
    </source>
</evidence>
<dbReference type="InterPro" id="IPR001387">
    <property type="entry name" value="Cro/C1-type_HTH"/>
</dbReference>
<dbReference type="InterPro" id="IPR010982">
    <property type="entry name" value="Lambda_DNA-bd_dom_sf"/>
</dbReference>
<evidence type="ECO:0000313" key="5">
    <source>
        <dbReference type="EMBL" id="MFB9992074.1"/>
    </source>
</evidence>
<protein>
    <submittedName>
        <fullName evidence="5">Helix-turn-helix domain-containing protein</fullName>
    </submittedName>
</protein>
<dbReference type="PANTHER" id="PTHR46797:SF23">
    <property type="entry name" value="HTH-TYPE TRANSCRIPTIONAL REGULATOR SUTR"/>
    <property type="match status" value="1"/>
</dbReference>
<dbReference type="PROSITE" id="PS50943">
    <property type="entry name" value="HTH_CROC1"/>
    <property type="match status" value="1"/>
</dbReference>
<comment type="caution">
    <text evidence="5">The sequence shown here is derived from an EMBL/GenBank/DDBJ whole genome shotgun (WGS) entry which is preliminary data.</text>
</comment>
<dbReference type="Pfam" id="PF01381">
    <property type="entry name" value="HTH_3"/>
    <property type="match status" value="1"/>
</dbReference>
<dbReference type="Proteomes" id="UP001589733">
    <property type="component" value="Unassembled WGS sequence"/>
</dbReference>
<dbReference type="InterPro" id="IPR050807">
    <property type="entry name" value="TransReg_Diox_bact_type"/>
</dbReference>
<dbReference type="SUPFAM" id="SSF47413">
    <property type="entry name" value="lambda repressor-like DNA-binding domains"/>
    <property type="match status" value="1"/>
</dbReference>
<name>A0ABV6AX39_9DEIO</name>
<dbReference type="EMBL" id="JBHLYR010000028">
    <property type="protein sequence ID" value="MFB9992074.1"/>
    <property type="molecule type" value="Genomic_DNA"/>
</dbReference>
<feature type="domain" description="HTH cro/C1-type" evidence="4">
    <location>
        <begin position="14"/>
        <end position="68"/>
    </location>
</feature>
<keyword evidence="6" id="KW-1185">Reference proteome</keyword>
<keyword evidence="3" id="KW-0804">Transcription</keyword>
<proteinExistence type="predicted"/>
<keyword evidence="2" id="KW-0238">DNA-binding</keyword>
<sequence length="72" mass="8096">MSASPARLRLAANVRRQRRLLRLSQEELGDRAGIHRTYIGEIEREGANVTVDHMQKLADALEVDVSRLLSAD</sequence>
<gene>
    <name evidence="5" type="ORF">ACFFLM_08885</name>
</gene>
<dbReference type="CDD" id="cd00093">
    <property type="entry name" value="HTH_XRE"/>
    <property type="match status" value="1"/>
</dbReference>
<evidence type="ECO:0000256" key="2">
    <source>
        <dbReference type="ARBA" id="ARBA00023125"/>
    </source>
</evidence>
<keyword evidence="1" id="KW-0805">Transcription regulation</keyword>
<dbReference type="SMART" id="SM00530">
    <property type="entry name" value="HTH_XRE"/>
    <property type="match status" value="1"/>
</dbReference>
<evidence type="ECO:0000256" key="1">
    <source>
        <dbReference type="ARBA" id="ARBA00023015"/>
    </source>
</evidence>
<reference evidence="5 6" key="1">
    <citation type="submission" date="2024-09" db="EMBL/GenBank/DDBJ databases">
        <authorList>
            <person name="Sun Q."/>
            <person name="Mori K."/>
        </authorList>
    </citation>
    <scope>NUCLEOTIDE SEQUENCE [LARGE SCALE GENOMIC DNA]</scope>
    <source>
        <strain evidence="5 6">JCM 13503</strain>
    </source>
</reference>
<dbReference type="Gene3D" id="1.10.260.40">
    <property type="entry name" value="lambda repressor-like DNA-binding domains"/>
    <property type="match status" value="1"/>
</dbReference>
<evidence type="ECO:0000259" key="4">
    <source>
        <dbReference type="PROSITE" id="PS50943"/>
    </source>
</evidence>
<evidence type="ECO:0000256" key="3">
    <source>
        <dbReference type="ARBA" id="ARBA00023163"/>
    </source>
</evidence>
<accession>A0ABV6AX39</accession>
<dbReference type="PANTHER" id="PTHR46797">
    <property type="entry name" value="HTH-TYPE TRANSCRIPTIONAL REGULATOR"/>
    <property type="match status" value="1"/>
</dbReference>